<evidence type="ECO:0000313" key="7">
    <source>
        <dbReference type="EMBL" id="KAB7741163.1"/>
    </source>
</evidence>
<dbReference type="PANTHER" id="PTHR42784">
    <property type="entry name" value="PYRANOSE 2-OXIDASE"/>
    <property type="match status" value="1"/>
</dbReference>
<dbReference type="AlphaFoldDB" id="A0A6N6VLN2"/>
<evidence type="ECO:0000313" key="8">
    <source>
        <dbReference type="Proteomes" id="UP000468901"/>
    </source>
</evidence>
<keyword evidence="3" id="KW-0285">Flavoprotein</keyword>
<organism evidence="7 8">
    <name type="scientific">Parvibaculum sedimenti</name>
    <dbReference type="NCBI Taxonomy" id="2608632"/>
    <lineage>
        <taxon>Bacteria</taxon>
        <taxon>Pseudomonadati</taxon>
        <taxon>Pseudomonadota</taxon>
        <taxon>Alphaproteobacteria</taxon>
        <taxon>Hyphomicrobiales</taxon>
        <taxon>Parvibaculaceae</taxon>
        <taxon>Parvibaculum</taxon>
    </lineage>
</organism>
<protein>
    <submittedName>
        <fullName evidence="7">GMC family oxidoreductase</fullName>
    </submittedName>
</protein>
<dbReference type="Gene3D" id="3.50.50.60">
    <property type="entry name" value="FAD/NAD(P)-binding domain"/>
    <property type="match status" value="2"/>
</dbReference>
<dbReference type="PANTHER" id="PTHR42784:SF1">
    <property type="entry name" value="PYRANOSE 2-OXIDASE"/>
    <property type="match status" value="1"/>
</dbReference>
<proteinExistence type="inferred from homology"/>
<dbReference type="GO" id="GO:0016614">
    <property type="term" value="F:oxidoreductase activity, acting on CH-OH group of donors"/>
    <property type="evidence" value="ECO:0007669"/>
    <property type="project" value="InterPro"/>
</dbReference>
<keyword evidence="4" id="KW-0274">FAD</keyword>
<sequence>MFIDGRNVPDGTIVEAEVAIIGAGAAGISIARALRNIDARVVLIESGGLDFEPDTQELYEGESVGVPYALDTSRLRYFGGSTNHWGGWCRPFEPIDFEQRDWVPHSGWPINRADLDPYYVRANEVCQIGPFIYDDPAAVSEGGQYQPLDLGKEVMTRWFEYSPPTRFGWTYRQDIEKASNIKTYLNSNVMEILPNAEATKVERLRVGTLTGRRFEVRPQTVILATGGIENARMLLLSNSIEKAGLGNGRGLVGRYFMEHPHIERPCEIMITDPSLVAPYYQTYTQSAGANIRGVFMFTADYLRKNRRLGTVMTFYKQKEVRTDIDVEEKDTEAARDIEPGIAQLIRSTSSKANESPVLAMRYGTGCATEQAPNPDSRIMLSTEKDALGLNRTKIDWRLSPSDRANLRHNIEALARAFGAWGEGRVRIRLPDRDKWDEAEGWGNHHMGTTRMAADPRKGVVDANCKVHGVENLYVAGSSVFTTSATVNPTLTIVALALRLADHVQTRFTRGV</sequence>
<feature type="domain" description="Glucose-methanol-choline oxidoreductase C-terminal" evidence="6">
    <location>
        <begin position="372"/>
        <end position="496"/>
    </location>
</feature>
<dbReference type="SUPFAM" id="SSF51905">
    <property type="entry name" value="FAD/NAD(P)-binding domain"/>
    <property type="match status" value="1"/>
</dbReference>
<keyword evidence="5" id="KW-0560">Oxidoreductase</keyword>
<dbReference type="RefSeq" id="WP_152215136.1">
    <property type="nucleotide sequence ID" value="NZ_JBAQYD010000375.1"/>
</dbReference>
<reference evidence="7 8" key="1">
    <citation type="submission" date="2019-09" db="EMBL/GenBank/DDBJ databases">
        <title>Parvibaculum sedimenti sp. nov., isolated from sediment.</title>
        <authorList>
            <person name="Wang Y."/>
        </authorList>
    </citation>
    <scope>NUCLEOTIDE SEQUENCE [LARGE SCALE GENOMIC DNA]</scope>
    <source>
        <strain evidence="7 8">HXT-9</strain>
    </source>
</reference>
<evidence type="ECO:0000259" key="6">
    <source>
        <dbReference type="Pfam" id="PF05199"/>
    </source>
</evidence>
<comment type="cofactor">
    <cofactor evidence="1">
        <name>FAD</name>
        <dbReference type="ChEBI" id="CHEBI:57692"/>
    </cofactor>
</comment>
<evidence type="ECO:0000256" key="2">
    <source>
        <dbReference type="ARBA" id="ARBA00010790"/>
    </source>
</evidence>
<gene>
    <name evidence="7" type="ORF">F2P47_05290</name>
</gene>
<dbReference type="EMBL" id="WESC01000004">
    <property type="protein sequence ID" value="KAB7741163.1"/>
    <property type="molecule type" value="Genomic_DNA"/>
</dbReference>
<accession>A0A6N6VLN2</accession>
<name>A0A6N6VLN2_9HYPH</name>
<comment type="similarity">
    <text evidence="2">Belongs to the GMC oxidoreductase family.</text>
</comment>
<comment type="caution">
    <text evidence="7">The sequence shown here is derived from an EMBL/GenBank/DDBJ whole genome shotgun (WGS) entry which is preliminary data.</text>
</comment>
<dbReference type="Proteomes" id="UP000468901">
    <property type="component" value="Unassembled WGS sequence"/>
</dbReference>
<dbReference type="InterPro" id="IPR007867">
    <property type="entry name" value="GMC_OxRtase_C"/>
</dbReference>
<dbReference type="InterPro" id="IPR051473">
    <property type="entry name" value="P2Ox-like"/>
</dbReference>
<evidence type="ECO:0000256" key="3">
    <source>
        <dbReference type="ARBA" id="ARBA00022630"/>
    </source>
</evidence>
<evidence type="ECO:0000256" key="5">
    <source>
        <dbReference type="ARBA" id="ARBA00023002"/>
    </source>
</evidence>
<evidence type="ECO:0000256" key="1">
    <source>
        <dbReference type="ARBA" id="ARBA00001974"/>
    </source>
</evidence>
<dbReference type="Pfam" id="PF05199">
    <property type="entry name" value="GMC_oxred_C"/>
    <property type="match status" value="1"/>
</dbReference>
<evidence type="ECO:0000256" key="4">
    <source>
        <dbReference type="ARBA" id="ARBA00022827"/>
    </source>
</evidence>
<dbReference type="InterPro" id="IPR036188">
    <property type="entry name" value="FAD/NAD-bd_sf"/>
</dbReference>
<keyword evidence="8" id="KW-1185">Reference proteome</keyword>